<gene>
    <name evidence="3" type="ORF">MAE02_11860</name>
</gene>
<accession>A0A512BNG3</accession>
<protein>
    <recommendedName>
        <fullName evidence="2">DUF2059 domain-containing protein</fullName>
    </recommendedName>
</protein>
<sequence length="166" mass="18488">MIRSASRLAATSVALFMLASPAFAQGQPSANHLALAREVAVNSGMTRSFDAMTEPLLAQLQQMNVTRPEIKQDLDQVVTTLRPEVEQHKQKMIDNAARAFASRMTEAELKEVAAFYKTPAGKKYVEVQPVLLDDIVKDLATWTQNVSEYIMIRARAEMSKKGHQLQ</sequence>
<evidence type="ECO:0000256" key="1">
    <source>
        <dbReference type="SAM" id="SignalP"/>
    </source>
</evidence>
<keyword evidence="4" id="KW-1185">Reference proteome</keyword>
<keyword evidence="1" id="KW-0732">Signal</keyword>
<evidence type="ECO:0000259" key="2">
    <source>
        <dbReference type="Pfam" id="PF09832"/>
    </source>
</evidence>
<evidence type="ECO:0000313" key="4">
    <source>
        <dbReference type="Proteomes" id="UP000321085"/>
    </source>
</evidence>
<dbReference type="AlphaFoldDB" id="A0A512BNG3"/>
<dbReference type="OrthoDB" id="5327699at2"/>
<comment type="caution">
    <text evidence="3">The sequence shown here is derived from an EMBL/GenBank/DDBJ whole genome shotgun (WGS) entry which is preliminary data.</text>
</comment>
<name>A0A512BNG3_9HYPH</name>
<dbReference type="Pfam" id="PF09832">
    <property type="entry name" value="DUF2059"/>
    <property type="match status" value="1"/>
</dbReference>
<organism evidence="3 4">
    <name type="scientific">Microvirga aerophila</name>
    <dbReference type="NCBI Taxonomy" id="670291"/>
    <lineage>
        <taxon>Bacteria</taxon>
        <taxon>Pseudomonadati</taxon>
        <taxon>Pseudomonadota</taxon>
        <taxon>Alphaproteobacteria</taxon>
        <taxon>Hyphomicrobiales</taxon>
        <taxon>Methylobacteriaceae</taxon>
        <taxon>Microvirga</taxon>
    </lineage>
</organism>
<evidence type="ECO:0000313" key="3">
    <source>
        <dbReference type="EMBL" id="GEO13490.1"/>
    </source>
</evidence>
<dbReference type="EMBL" id="BJYU01000011">
    <property type="protein sequence ID" value="GEO13490.1"/>
    <property type="molecule type" value="Genomic_DNA"/>
</dbReference>
<dbReference type="InterPro" id="IPR018637">
    <property type="entry name" value="DUF2059"/>
</dbReference>
<dbReference type="RefSeq" id="WP_114185662.1">
    <property type="nucleotide sequence ID" value="NZ_BJYU01000011.1"/>
</dbReference>
<proteinExistence type="predicted"/>
<dbReference type="Proteomes" id="UP000321085">
    <property type="component" value="Unassembled WGS sequence"/>
</dbReference>
<feature type="chain" id="PRO_5021701542" description="DUF2059 domain-containing protein" evidence="1">
    <location>
        <begin position="25"/>
        <end position="166"/>
    </location>
</feature>
<feature type="domain" description="DUF2059" evidence="2">
    <location>
        <begin position="90"/>
        <end position="147"/>
    </location>
</feature>
<feature type="signal peptide" evidence="1">
    <location>
        <begin position="1"/>
        <end position="24"/>
    </location>
</feature>
<reference evidence="3 4" key="1">
    <citation type="submission" date="2019-07" db="EMBL/GenBank/DDBJ databases">
        <title>Whole genome shotgun sequence of Microvirga aerophila NBRC 106136.</title>
        <authorList>
            <person name="Hosoyama A."/>
            <person name="Uohara A."/>
            <person name="Ohji S."/>
            <person name="Ichikawa N."/>
        </authorList>
    </citation>
    <scope>NUCLEOTIDE SEQUENCE [LARGE SCALE GENOMIC DNA]</scope>
    <source>
        <strain evidence="3 4">NBRC 106136</strain>
    </source>
</reference>